<dbReference type="PANTHER" id="PTHR11963">
    <property type="entry name" value="LEUCINE AMINOPEPTIDASE-RELATED"/>
    <property type="match status" value="1"/>
</dbReference>
<dbReference type="GO" id="GO:0006508">
    <property type="term" value="P:proteolysis"/>
    <property type="evidence" value="ECO:0007669"/>
    <property type="project" value="UniProtKB-KW"/>
</dbReference>
<dbReference type="GO" id="GO:0005737">
    <property type="term" value="C:cytoplasm"/>
    <property type="evidence" value="ECO:0007669"/>
    <property type="project" value="InterPro"/>
</dbReference>
<evidence type="ECO:0000259" key="6">
    <source>
        <dbReference type="PROSITE" id="PS00631"/>
    </source>
</evidence>
<dbReference type="InterPro" id="IPR043472">
    <property type="entry name" value="Macro_dom-like"/>
</dbReference>
<dbReference type="RefSeq" id="WP_149861399.1">
    <property type="nucleotide sequence ID" value="NZ_VUOD01000013.1"/>
</dbReference>
<dbReference type="InterPro" id="IPR011356">
    <property type="entry name" value="Leucine_aapep/pepB"/>
</dbReference>
<dbReference type="Pfam" id="PF00883">
    <property type="entry name" value="Peptidase_M17"/>
    <property type="match status" value="1"/>
</dbReference>
<dbReference type="InterPro" id="IPR048816">
    <property type="entry name" value="Peptidase_M17_N_1"/>
</dbReference>
<evidence type="ECO:0000256" key="4">
    <source>
        <dbReference type="ARBA" id="ARBA00022801"/>
    </source>
</evidence>
<dbReference type="GO" id="GO:0070006">
    <property type="term" value="F:metalloaminopeptidase activity"/>
    <property type="evidence" value="ECO:0007669"/>
    <property type="project" value="InterPro"/>
</dbReference>
<dbReference type="Pfam" id="PF21337">
    <property type="entry name" value="Peptidase_M17_N_1"/>
    <property type="match status" value="1"/>
</dbReference>
<name>A0A5B2Z9Y6_9GAMM</name>
<comment type="caution">
    <text evidence="7">The sequence shown here is derived from an EMBL/GenBank/DDBJ whole genome shotgun (WGS) entry which is preliminary data.</text>
</comment>
<dbReference type="Proteomes" id="UP000322165">
    <property type="component" value="Unassembled WGS sequence"/>
</dbReference>
<keyword evidence="4" id="KW-0378">Hydrolase</keyword>
<evidence type="ECO:0000256" key="2">
    <source>
        <dbReference type="ARBA" id="ARBA00022438"/>
    </source>
</evidence>
<keyword evidence="2 7" id="KW-0031">Aminopeptidase</keyword>
<dbReference type="PRINTS" id="PR00481">
    <property type="entry name" value="LAMNOPPTDASE"/>
</dbReference>
<evidence type="ECO:0000313" key="8">
    <source>
        <dbReference type="Proteomes" id="UP000322165"/>
    </source>
</evidence>
<dbReference type="Gene3D" id="3.40.630.10">
    <property type="entry name" value="Zn peptidases"/>
    <property type="match status" value="1"/>
</dbReference>
<organism evidence="7 8">
    <name type="scientific">Arenimonas fontis</name>
    <dbReference type="NCBI Taxonomy" id="2608255"/>
    <lineage>
        <taxon>Bacteria</taxon>
        <taxon>Pseudomonadati</taxon>
        <taxon>Pseudomonadota</taxon>
        <taxon>Gammaproteobacteria</taxon>
        <taxon>Lysobacterales</taxon>
        <taxon>Lysobacteraceae</taxon>
        <taxon>Arenimonas</taxon>
    </lineage>
</organism>
<reference evidence="7 8" key="1">
    <citation type="submission" date="2019-09" db="EMBL/GenBank/DDBJ databases">
        <title>Arenimonas chukotkensis sp. nov., a bacterium isolated from Chukotka hot spring, Arctic region, Russia.</title>
        <authorList>
            <person name="Zayulina K.S."/>
            <person name="Prokofeva M.I."/>
            <person name="Elcheninov A.G."/>
            <person name="Novikov A."/>
            <person name="Kochetkova T.V."/>
            <person name="Kublanov I.V."/>
        </authorList>
    </citation>
    <scope>NUCLEOTIDE SEQUENCE [LARGE SCALE GENOMIC DNA]</scope>
    <source>
        <strain evidence="7 8">3729k</strain>
    </source>
</reference>
<reference evidence="7 8" key="2">
    <citation type="submission" date="2019-09" db="EMBL/GenBank/DDBJ databases">
        <authorList>
            <person name="Mazur A."/>
        </authorList>
    </citation>
    <scope>NUCLEOTIDE SEQUENCE [LARGE SCALE GENOMIC DNA]</scope>
    <source>
        <strain evidence="7 8">3729k</strain>
    </source>
</reference>
<protein>
    <submittedName>
        <fullName evidence="7">Leucyl aminopeptidase family protein</fullName>
    </submittedName>
</protein>
<dbReference type="SUPFAM" id="SSF53187">
    <property type="entry name" value="Zn-dependent exopeptidases"/>
    <property type="match status" value="1"/>
</dbReference>
<dbReference type="EMBL" id="VUOD01000013">
    <property type="protein sequence ID" value="KAA2283952.1"/>
    <property type="molecule type" value="Genomic_DNA"/>
</dbReference>
<keyword evidence="5" id="KW-0464">Manganese</keyword>
<feature type="domain" description="Cytosol aminopeptidase" evidence="6">
    <location>
        <begin position="311"/>
        <end position="318"/>
    </location>
</feature>
<sequence>MSLPDCFARPGDAPGALPLVLLDRAGLAAWSAGQPEAVRTWLQACGFDGQPGAPLLVPGADGRPAFALAGIGDVADPLSVAHLPSQLPPGNYRLDPGSPLRPDPGRLLLGWGLGGYRFRRYLGDRDRAPARLLPEPVAADSEAAAVLAACLRVRDLVNTPTEHMGPDELEATALEIARTHGARARVFRGDELLANGFPAIHAVGRASHRAPRLLELEWGEPGHPRLALVGKGVCFDTGGLDLKPAEGMRNMKKDMGGAAHALALAELVMTRRLPVHLQLLLPLVENAVGPNAFRPGEVLATRKGISVEVDNTDAEGRLVLCDALAYAAESAPDLLLDFATLTGAARIALGPDLPALYSNDDGVAQAWLAAGDAERDPLWRMPLWRPYLTYLRSGIADLANSGASRMAGSITAALFLDRFVPEGQTWAHVDVYAWNDSDRPGKPAGGEAQGLRAAFAMLKARYPTG</sequence>
<evidence type="ECO:0000256" key="3">
    <source>
        <dbReference type="ARBA" id="ARBA00022670"/>
    </source>
</evidence>
<keyword evidence="3" id="KW-0645">Protease</keyword>
<gene>
    <name evidence="7" type="ORF">F0415_11645</name>
</gene>
<dbReference type="PROSITE" id="PS00631">
    <property type="entry name" value="CYTOSOL_AP"/>
    <property type="match status" value="1"/>
</dbReference>
<evidence type="ECO:0000313" key="7">
    <source>
        <dbReference type="EMBL" id="KAA2283952.1"/>
    </source>
</evidence>
<dbReference type="InterPro" id="IPR000819">
    <property type="entry name" value="Peptidase_M17_C"/>
</dbReference>
<dbReference type="GO" id="GO:0030145">
    <property type="term" value="F:manganese ion binding"/>
    <property type="evidence" value="ECO:0007669"/>
    <property type="project" value="InterPro"/>
</dbReference>
<dbReference type="Gene3D" id="3.40.220.10">
    <property type="entry name" value="Leucine Aminopeptidase, subunit E, domain 1"/>
    <property type="match status" value="1"/>
</dbReference>
<keyword evidence="8" id="KW-1185">Reference proteome</keyword>
<evidence type="ECO:0000256" key="1">
    <source>
        <dbReference type="ARBA" id="ARBA00009528"/>
    </source>
</evidence>
<comment type="similarity">
    <text evidence="1">Belongs to the peptidase M17 family.</text>
</comment>
<proteinExistence type="inferred from homology"/>
<dbReference type="AlphaFoldDB" id="A0A5B2Z9Y6"/>
<evidence type="ECO:0000256" key="5">
    <source>
        <dbReference type="ARBA" id="ARBA00023211"/>
    </source>
</evidence>
<accession>A0A5B2Z9Y6</accession>
<dbReference type="CDD" id="cd00433">
    <property type="entry name" value="Peptidase_M17"/>
    <property type="match status" value="1"/>
</dbReference>
<dbReference type="PANTHER" id="PTHR11963:SF20">
    <property type="entry name" value="PEPTIDASE B"/>
    <property type="match status" value="1"/>
</dbReference>